<proteinExistence type="inferred from homology"/>
<comment type="caution">
    <text evidence="8">The sequence shown here is derived from an EMBL/GenBank/DDBJ whole genome shotgun (WGS) entry which is preliminary data.</text>
</comment>
<evidence type="ECO:0000256" key="3">
    <source>
        <dbReference type="ARBA" id="ARBA00022448"/>
    </source>
</evidence>
<evidence type="ECO:0000313" key="9">
    <source>
        <dbReference type="Proteomes" id="UP001485043"/>
    </source>
</evidence>
<evidence type="ECO:0000313" key="8">
    <source>
        <dbReference type="EMBL" id="KAK9849779.1"/>
    </source>
</evidence>
<dbReference type="GO" id="GO:0016020">
    <property type="term" value="C:membrane"/>
    <property type="evidence" value="ECO:0007669"/>
    <property type="project" value="UniProtKB-SubCell"/>
</dbReference>
<protein>
    <recommendedName>
        <fullName evidence="10">ATP synthase subunit O, mitochondrial</fullName>
    </recommendedName>
</protein>
<gene>
    <name evidence="8" type="ORF">WJX84_009848</name>
</gene>
<dbReference type="Gene3D" id="1.10.520.20">
    <property type="entry name" value="N-terminal domain of the delta subunit of the F1F0-ATP synthase"/>
    <property type="match status" value="1"/>
</dbReference>
<name>A0AAW1SPS0_9CHLO</name>
<dbReference type="PANTHER" id="PTHR11910">
    <property type="entry name" value="ATP SYNTHASE DELTA CHAIN"/>
    <property type="match status" value="1"/>
</dbReference>
<dbReference type="NCBIfam" id="TIGR01145">
    <property type="entry name" value="ATP_synt_delta"/>
    <property type="match status" value="1"/>
</dbReference>
<keyword evidence="9" id="KW-1185">Reference proteome</keyword>
<organism evidence="8 9">
    <name type="scientific">Apatococcus fuscideae</name>
    <dbReference type="NCBI Taxonomy" id="2026836"/>
    <lineage>
        <taxon>Eukaryota</taxon>
        <taxon>Viridiplantae</taxon>
        <taxon>Chlorophyta</taxon>
        <taxon>core chlorophytes</taxon>
        <taxon>Trebouxiophyceae</taxon>
        <taxon>Chlorellales</taxon>
        <taxon>Chlorellaceae</taxon>
        <taxon>Apatococcus</taxon>
    </lineage>
</organism>
<dbReference type="Proteomes" id="UP001485043">
    <property type="component" value="Unassembled WGS sequence"/>
</dbReference>
<keyword evidence="5" id="KW-0406">Ion transport</keyword>
<evidence type="ECO:0000256" key="4">
    <source>
        <dbReference type="ARBA" id="ARBA00022781"/>
    </source>
</evidence>
<keyword evidence="6" id="KW-0472">Membrane</keyword>
<evidence type="ECO:0000256" key="1">
    <source>
        <dbReference type="ARBA" id="ARBA00004370"/>
    </source>
</evidence>
<accession>A0AAW1SPS0</accession>
<dbReference type="AlphaFoldDB" id="A0AAW1SPS0"/>
<keyword evidence="4" id="KW-0375">Hydrogen ion transport</keyword>
<dbReference type="Pfam" id="PF00213">
    <property type="entry name" value="OSCP"/>
    <property type="match status" value="1"/>
</dbReference>
<reference evidence="8 9" key="1">
    <citation type="journal article" date="2024" name="Nat. Commun.">
        <title>Phylogenomics reveals the evolutionary origins of lichenization in chlorophyte algae.</title>
        <authorList>
            <person name="Puginier C."/>
            <person name="Libourel C."/>
            <person name="Otte J."/>
            <person name="Skaloud P."/>
            <person name="Haon M."/>
            <person name="Grisel S."/>
            <person name="Petersen M."/>
            <person name="Berrin J.G."/>
            <person name="Delaux P.M."/>
            <person name="Dal Grande F."/>
            <person name="Keller J."/>
        </authorList>
    </citation>
    <scope>NUCLEOTIDE SEQUENCE [LARGE SCALE GENOMIC DNA]</scope>
    <source>
        <strain evidence="8 9">SAG 2523</strain>
    </source>
</reference>
<keyword evidence="3" id="KW-0813">Transport</keyword>
<dbReference type="PRINTS" id="PR00125">
    <property type="entry name" value="ATPASEDELTA"/>
</dbReference>
<dbReference type="GO" id="GO:0046933">
    <property type="term" value="F:proton-transporting ATP synthase activity, rotational mechanism"/>
    <property type="evidence" value="ECO:0007669"/>
    <property type="project" value="InterPro"/>
</dbReference>
<evidence type="ECO:0008006" key="10">
    <source>
        <dbReference type="Google" id="ProtNLM"/>
    </source>
</evidence>
<comment type="similarity">
    <text evidence="2">Belongs to the ATPase delta chain family.</text>
</comment>
<dbReference type="HAMAP" id="MF_01416">
    <property type="entry name" value="ATP_synth_delta_bact"/>
    <property type="match status" value="1"/>
</dbReference>
<sequence>MKRASGLVLSAARVLGRGHLGTVQVAGEVQWAASSRSIGHVAQPFAYCCRGFASSNAVAAENDVQAPLTLHGSEGRYASALYCAAAKSGDLDAVDEDMCALYDMAAESEEFSTFLTDPLIPKSQRMSTLDSILDGQGVNELTKSFFAVLTENNRLGEFAKISDSFDELMDAARGNVTAIITTASEVEQEEIDEISEGLMGMLEEGQSLGVTTKVDPSILGGLVIDIGDRHVDLSVLARLKQVQAAMLESL</sequence>
<comment type="subcellular location">
    <subcellularLocation>
        <location evidence="1">Membrane</location>
    </subcellularLocation>
</comment>
<dbReference type="EMBL" id="JALJOV010001324">
    <property type="protein sequence ID" value="KAK9849779.1"/>
    <property type="molecule type" value="Genomic_DNA"/>
</dbReference>
<keyword evidence="7" id="KW-0066">ATP synthesis</keyword>
<evidence type="ECO:0000256" key="6">
    <source>
        <dbReference type="ARBA" id="ARBA00023136"/>
    </source>
</evidence>
<evidence type="ECO:0000256" key="2">
    <source>
        <dbReference type="ARBA" id="ARBA00007046"/>
    </source>
</evidence>
<evidence type="ECO:0000256" key="5">
    <source>
        <dbReference type="ARBA" id="ARBA00023065"/>
    </source>
</evidence>
<dbReference type="SUPFAM" id="SSF47928">
    <property type="entry name" value="N-terminal domain of the delta subunit of the F1F0-ATP synthase"/>
    <property type="match status" value="1"/>
</dbReference>
<evidence type="ECO:0000256" key="7">
    <source>
        <dbReference type="ARBA" id="ARBA00023310"/>
    </source>
</evidence>
<dbReference type="InterPro" id="IPR026015">
    <property type="entry name" value="ATP_synth_OSCP/delta_N_sf"/>
</dbReference>
<dbReference type="InterPro" id="IPR000711">
    <property type="entry name" value="ATPase_OSCP/dsu"/>
</dbReference>